<evidence type="ECO:0000256" key="1">
    <source>
        <dbReference type="SAM" id="MobiDB-lite"/>
    </source>
</evidence>
<name>A0A8K0A650_BRALA</name>
<gene>
    <name evidence="3" type="primary">Hypp3969</name>
    <name evidence="3" type="ORF">BLAG_LOCUS21562</name>
</gene>
<dbReference type="AlphaFoldDB" id="A0A8K0A650"/>
<evidence type="ECO:0000313" key="3">
    <source>
        <dbReference type="EMBL" id="CAH1268737.1"/>
    </source>
</evidence>
<evidence type="ECO:0000259" key="2">
    <source>
        <dbReference type="Pfam" id="PF01551"/>
    </source>
</evidence>
<dbReference type="SUPFAM" id="SSF51261">
    <property type="entry name" value="Duplicated hybrid motif"/>
    <property type="match status" value="1"/>
</dbReference>
<feature type="region of interest" description="Disordered" evidence="1">
    <location>
        <begin position="211"/>
        <end position="237"/>
    </location>
</feature>
<dbReference type="Proteomes" id="UP000838412">
    <property type="component" value="Chromosome 7"/>
</dbReference>
<reference evidence="3" key="1">
    <citation type="submission" date="2022-01" db="EMBL/GenBank/DDBJ databases">
        <authorList>
            <person name="Braso-Vives M."/>
        </authorList>
    </citation>
    <scope>NUCLEOTIDE SEQUENCE</scope>
</reference>
<dbReference type="OrthoDB" id="10169201at2759"/>
<dbReference type="Pfam" id="PF01551">
    <property type="entry name" value="Peptidase_M23"/>
    <property type="match status" value="1"/>
</dbReference>
<evidence type="ECO:0000313" key="4">
    <source>
        <dbReference type="Proteomes" id="UP000838412"/>
    </source>
</evidence>
<dbReference type="InterPro" id="IPR011055">
    <property type="entry name" value="Dup_hybrid_motif"/>
</dbReference>
<dbReference type="CDD" id="cd12797">
    <property type="entry name" value="M23_peptidase"/>
    <property type="match status" value="1"/>
</dbReference>
<dbReference type="Gene3D" id="2.70.70.10">
    <property type="entry name" value="Glucose Permease (Domain IIA)"/>
    <property type="match status" value="1"/>
</dbReference>
<sequence length="237" mass="25740">MNRTVRGKKQQVGDRKVNIAAVRLQKCQPITDSCQRYETARGIIRKIFGPKASLKFPKKKLDPETCGGGLYPSDGVGTKRYNIQGIDLVLPKDEEVVAPFAGEITLVDRQSIAIATDEIKDMEAIVDGINPGTSMKSGQRIDKGDAIGTAGSTGCSTNTIHFAMREKGSSNIVDPTKYVPSPGMMKEDEQPKWIQECDRYWLTLMDKSIASGPLAGGPQETEETPEAPAARLSKGAR</sequence>
<organism evidence="3 4">
    <name type="scientific">Branchiostoma lanceolatum</name>
    <name type="common">Common lancelet</name>
    <name type="synonym">Amphioxus lanceolatum</name>
    <dbReference type="NCBI Taxonomy" id="7740"/>
    <lineage>
        <taxon>Eukaryota</taxon>
        <taxon>Metazoa</taxon>
        <taxon>Chordata</taxon>
        <taxon>Cephalochordata</taxon>
        <taxon>Leptocardii</taxon>
        <taxon>Amphioxiformes</taxon>
        <taxon>Branchiostomatidae</taxon>
        <taxon>Branchiostoma</taxon>
    </lineage>
</organism>
<dbReference type="InterPro" id="IPR016047">
    <property type="entry name" value="M23ase_b-sheet_dom"/>
</dbReference>
<proteinExistence type="predicted"/>
<dbReference type="EMBL" id="OV696692">
    <property type="protein sequence ID" value="CAH1268737.1"/>
    <property type="molecule type" value="Genomic_DNA"/>
</dbReference>
<accession>A0A8K0A650</accession>
<feature type="domain" description="M23ase beta-sheet core" evidence="2">
    <location>
        <begin position="84"/>
        <end position="169"/>
    </location>
</feature>
<protein>
    <submittedName>
        <fullName evidence="3">Hypp3969 protein</fullName>
    </submittedName>
</protein>
<keyword evidence="4" id="KW-1185">Reference proteome</keyword>